<dbReference type="InterPro" id="IPR003594">
    <property type="entry name" value="HATPase_dom"/>
</dbReference>
<name>A0A7X0SIH7_9BACL</name>
<keyword evidence="6" id="KW-0808">Transferase</keyword>
<dbReference type="SMART" id="SM00387">
    <property type="entry name" value="HATPase_c"/>
    <property type="match status" value="1"/>
</dbReference>
<dbReference type="SMART" id="SM00388">
    <property type="entry name" value="HisKA"/>
    <property type="match status" value="1"/>
</dbReference>
<dbReference type="InterPro" id="IPR050398">
    <property type="entry name" value="HssS/ArlS-like"/>
</dbReference>
<dbReference type="Gene3D" id="1.10.287.130">
    <property type="match status" value="1"/>
</dbReference>
<evidence type="ECO:0000256" key="1">
    <source>
        <dbReference type="ARBA" id="ARBA00000085"/>
    </source>
</evidence>
<dbReference type="SUPFAM" id="SSF55874">
    <property type="entry name" value="ATPase domain of HSP90 chaperone/DNA topoisomerase II/histidine kinase"/>
    <property type="match status" value="1"/>
</dbReference>
<dbReference type="CDD" id="cd06225">
    <property type="entry name" value="HAMP"/>
    <property type="match status" value="1"/>
</dbReference>
<keyword evidence="7 14" id="KW-0812">Transmembrane</keyword>
<keyword evidence="4" id="KW-1003">Cell membrane</keyword>
<keyword evidence="9" id="KW-0418">Kinase</keyword>
<feature type="domain" description="HAMP" evidence="16">
    <location>
        <begin position="75"/>
        <end position="127"/>
    </location>
</feature>
<evidence type="ECO:0000256" key="13">
    <source>
        <dbReference type="ARBA" id="ARBA00023136"/>
    </source>
</evidence>
<dbReference type="EC" id="2.7.13.3" evidence="3"/>
<evidence type="ECO:0000256" key="14">
    <source>
        <dbReference type="SAM" id="Phobius"/>
    </source>
</evidence>
<evidence type="ECO:0000256" key="8">
    <source>
        <dbReference type="ARBA" id="ARBA00022741"/>
    </source>
</evidence>
<accession>A0A7X0SIH7</accession>
<keyword evidence="13 14" id="KW-0472">Membrane</keyword>
<proteinExistence type="predicted"/>
<evidence type="ECO:0000256" key="11">
    <source>
        <dbReference type="ARBA" id="ARBA00022989"/>
    </source>
</evidence>
<evidence type="ECO:0000256" key="9">
    <source>
        <dbReference type="ARBA" id="ARBA00022777"/>
    </source>
</evidence>
<evidence type="ECO:0000256" key="12">
    <source>
        <dbReference type="ARBA" id="ARBA00023012"/>
    </source>
</evidence>
<dbReference type="Pfam" id="PF02518">
    <property type="entry name" value="HATPase_c"/>
    <property type="match status" value="1"/>
</dbReference>
<sequence>MIWRLIWQMLASLVLSAVLGYVLLAALRDLSWRFYPNTRWIRIGYNAAEAMFGASALPIIFGFLLFMAFMVLFQLRQMIYLGRLRADLGRIAEGNFDETLPVRGQSELSELAEQTNRLVEKLKLSLDEERRMEQTKNELITNVSHDLRTPLTSILGYLGLIDQDRYRDEVELRHYVAIAYEKAQRLHLLTSDLFELTRTRSGAAALKMTRLNLVELLGQLLVHHRLTLADAGMKGDLRAPEPELPVSGDPIKLARVFENLLANAVQYGREGKRVDFAAYREDGEAVVEVVNYGEPIPTTDLPYIFDRFYRVDKSRTEHAGGSGLGLAIVKGLVEQHKGRIEAFSDAERTVFQVRLPVLKEAK</sequence>
<keyword evidence="5" id="KW-0597">Phosphoprotein</keyword>
<keyword evidence="11 14" id="KW-1133">Transmembrane helix</keyword>
<protein>
    <recommendedName>
        <fullName evidence="3">histidine kinase</fullName>
        <ecNumber evidence="3">2.7.13.3</ecNumber>
    </recommendedName>
</protein>
<dbReference type="InterPro" id="IPR004358">
    <property type="entry name" value="Sig_transdc_His_kin-like_C"/>
</dbReference>
<dbReference type="PROSITE" id="PS50109">
    <property type="entry name" value="HIS_KIN"/>
    <property type="match status" value="1"/>
</dbReference>
<comment type="subcellular location">
    <subcellularLocation>
        <location evidence="2">Cell membrane</location>
        <topology evidence="2">Multi-pass membrane protein</topology>
    </subcellularLocation>
</comment>
<evidence type="ECO:0000256" key="4">
    <source>
        <dbReference type="ARBA" id="ARBA00022475"/>
    </source>
</evidence>
<dbReference type="Proteomes" id="UP000564644">
    <property type="component" value="Unassembled WGS sequence"/>
</dbReference>
<dbReference type="PRINTS" id="PR00344">
    <property type="entry name" value="BCTRLSENSOR"/>
</dbReference>
<evidence type="ECO:0000259" key="15">
    <source>
        <dbReference type="PROSITE" id="PS50109"/>
    </source>
</evidence>
<organism evidence="17 18">
    <name type="scientific">Cohnella zeiphila</name>
    <dbReference type="NCBI Taxonomy" id="2761120"/>
    <lineage>
        <taxon>Bacteria</taxon>
        <taxon>Bacillati</taxon>
        <taxon>Bacillota</taxon>
        <taxon>Bacilli</taxon>
        <taxon>Bacillales</taxon>
        <taxon>Paenibacillaceae</taxon>
        <taxon>Cohnella</taxon>
    </lineage>
</organism>
<keyword evidence="8" id="KW-0547">Nucleotide-binding</keyword>
<dbReference type="AlphaFoldDB" id="A0A7X0SIH7"/>
<dbReference type="InterPro" id="IPR036890">
    <property type="entry name" value="HATPase_C_sf"/>
</dbReference>
<evidence type="ECO:0000313" key="17">
    <source>
        <dbReference type="EMBL" id="MBB6730496.1"/>
    </source>
</evidence>
<dbReference type="InterPro" id="IPR003660">
    <property type="entry name" value="HAMP_dom"/>
</dbReference>
<gene>
    <name evidence="17" type="ORF">H7C18_06235</name>
</gene>
<dbReference type="EMBL" id="JACJVO010000007">
    <property type="protein sequence ID" value="MBB6730496.1"/>
    <property type="molecule type" value="Genomic_DNA"/>
</dbReference>
<dbReference type="SUPFAM" id="SSF47384">
    <property type="entry name" value="Homodimeric domain of signal transducing histidine kinase"/>
    <property type="match status" value="1"/>
</dbReference>
<dbReference type="PANTHER" id="PTHR45528">
    <property type="entry name" value="SENSOR HISTIDINE KINASE CPXA"/>
    <property type="match status" value="1"/>
</dbReference>
<dbReference type="GO" id="GO:0005886">
    <property type="term" value="C:plasma membrane"/>
    <property type="evidence" value="ECO:0007669"/>
    <property type="project" value="UniProtKB-SubCell"/>
</dbReference>
<dbReference type="PANTHER" id="PTHR45528:SF1">
    <property type="entry name" value="SENSOR HISTIDINE KINASE CPXA"/>
    <property type="match status" value="1"/>
</dbReference>
<keyword evidence="12" id="KW-0902">Two-component regulatory system</keyword>
<dbReference type="CDD" id="cd00082">
    <property type="entry name" value="HisKA"/>
    <property type="match status" value="1"/>
</dbReference>
<evidence type="ECO:0000259" key="16">
    <source>
        <dbReference type="PROSITE" id="PS50885"/>
    </source>
</evidence>
<dbReference type="GO" id="GO:0005524">
    <property type="term" value="F:ATP binding"/>
    <property type="evidence" value="ECO:0007669"/>
    <property type="project" value="UniProtKB-KW"/>
</dbReference>
<feature type="domain" description="Histidine kinase" evidence="15">
    <location>
        <begin position="142"/>
        <end position="359"/>
    </location>
</feature>
<evidence type="ECO:0000256" key="10">
    <source>
        <dbReference type="ARBA" id="ARBA00022840"/>
    </source>
</evidence>
<evidence type="ECO:0000256" key="5">
    <source>
        <dbReference type="ARBA" id="ARBA00022553"/>
    </source>
</evidence>
<reference evidence="17 18" key="1">
    <citation type="submission" date="2020-08" db="EMBL/GenBank/DDBJ databases">
        <title>Cohnella phylogeny.</title>
        <authorList>
            <person name="Dunlap C."/>
        </authorList>
    </citation>
    <scope>NUCLEOTIDE SEQUENCE [LARGE SCALE GENOMIC DNA]</scope>
    <source>
        <strain evidence="17 18">CBP 2801</strain>
    </source>
</reference>
<dbReference type="FunFam" id="1.10.287.130:FF:000008">
    <property type="entry name" value="Two-component sensor histidine kinase"/>
    <property type="match status" value="1"/>
</dbReference>
<dbReference type="Gene3D" id="6.10.340.10">
    <property type="match status" value="1"/>
</dbReference>
<evidence type="ECO:0000256" key="2">
    <source>
        <dbReference type="ARBA" id="ARBA00004651"/>
    </source>
</evidence>
<dbReference type="Gene3D" id="3.30.565.10">
    <property type="entry name" value="Histidine kinase-like ATPase, C-terminal domain"/>
    <property type="match status" value="1"/>
</dbReference>
<feature type="transmembrane region" description="Helical" evidence="14">
    <location>
        <begin position="50"/>
        <end position="75"/>
    </location>
</feature>
<evidence type="ECO:0000256" key="6">
    <source>
        <dbReference type="ARBA" id="ARBA00022679"/>
    </source>
</evidence>
<evidence type="ECO:0000313" key="18">
    <source>
        <dbReference type="Proteomes" id="UP000564644"/>
    </source>
</evidence>
<comment type="caution">
    <text evidence="17">The sequence shown here is derived from an EMBL/GenBank/DDBJ whole genome shotgun (WGS) entry which is preliminary data.</text>
</comment>
<keyword evidence="10" id="KW-0067">ATP-binding</keyword>
<dbReference type="FunFam" id="3.30.565.10:FF:000013">
    <property type="entry name" value="Two-component sensor histidine kinase"/>
    <property type="match status" value="1"/>
</dbReference>
<dbReference type="InterPro" id="IPR003661">
    <property type="entry name" value="HisK_dim/P_dom"/>
</dbReference>
<dbReference type="InterPro" id="IPR036097">
    <property type="entry name" value="HisK_dim/P_sf"/>
</dbReference>
<dbReference type="Pfam" id="PF00512">
    <property type="entry name" value="HisKA"/>
    <property type="match status" value="1"/>
</dbReference>
<comment type="catalytic activity">
    <reaction evidence="1">
        <text>ATP + protein L-histidine = ADP + protein N-phospho-L-histidine.</text>
        <dbReference type="EC" id="2.7.13.3"/>
    </reaction>
</comment>
<keyword evidence="18" id="KW-1185">Reference proteome</keyword>
<dbReference type="PROSITE" id="PS50885">
    <property type="entry name" value="HAMP"/>
    <property type="match status" value="1"/>
</dbReference>
<evidence type="ECO:0000256" key="3">
    <source>
        <dbReference type="ARBA" id="ARBA00012438"/>
    </source>
</evidence>
<evidence type="ECO:0000256" key="7">
    <source>
        <dbReference type="ARBA" id="ARBA00022692"/>
    </source>
</evidence>
<dbReference type="GO" id="GO:0000155">
    <property type="term" value="F:phosphorelay sensor kinase activity"/>
    <property type="evidence" value="ECO:0007669"/>
    <property type="project" value="InterPro"/>
</dbReference>
<dbReference type="InterPro" id="IPR005467">
    <property type="entry name" value="His_kinase_dom"/>
</dbReference>